<gene>
    <name evidence="2" type="ORF">J2045_000771</name>
</gene>
<keyword evidence="3" id="KW-1185">Reference proteome</keyword>
<name>A0ABU0G3B0_9HYPH</name>
<comment type="caution">
    <text evidence="2">The sequence shown here is derived from an EMBL/GenBank/DDBJ whole genome shotgun (WGS) entry which is preliminary data.</text>
</comment>
<evidence type="ECO:0000256" key="1">
    <source>
        <dbReference type="SAM" id="Phobius"/>
    </source>
</evidence>
<organism evidence="2 3">
    <name type="scientific">Peteryoungia aggregata LMG 23059</name>
    <dbReference type="NCBI Taxonomy" id="1368425"/>
    <lineage>
        <taxon>Bacteria</taxon>
        <taxon>Pseudomonadati</taxon>
        <taxon>Pseudomonadota</taxon>
        <taxon>Alphaproteobacteria</taxon>
        <taxon>Hyphomicrobiales</taxon>
        <taxon>Rhizobiaceae</taxon>
        <taxon>Peteryoungia</taxon>
    </lineage>
</organism>
<dbReference type="EMBL" id="JAUSUW010000002">
    <property type="protein sequence ID" value="MDQ0419758.1"/>
    <property type="molecule type" value="Genomic_DNA"/>
</dbReference>
<dbReference type="RefSeq" id="WP_307369596.1">
    <property type="nucleotide sequence ID" value="NZ_JAUSUW010000002.1"/>
</dbReference>
<reference evidence="2 3" key="1">
    <citation type="submission" date="2023-07" db="EMBL/GenBank/DDBJ databases">
        <title>Genomic Encyclopedia of Type Strains, Phase IV (KMG-IV): sequencing the most valuable type-strain genomes for metagenomic binning, comparative biology and taxonomic classification.</title>
        <authorList>
            <person name="Goeker M."/>
        </authorList>
    </citation>
    <scope>NUCLEOTIDE SEQUENCE [LARGE SCALE GENOMIC DNA]</scope>
    <source>
        <strain evidence="2 3">DSM 1111</strain>
    </source>
</reference>
<keyword evidence="1" id="KW-1133">Transmembrane helix</keyword>
<protein>
    <submittedName>
        <fullName evidence="2">Uncharacterized protein</fullName>
    </submittedName>
</protein>
<accession>A0ABU0G3B0</accession>
<evidence type="ECO:0000313" key="2">
    <source>
        <dbReference type="EMBL" id="MDQ0419758.1"/>
    </source>
</evidence>
<dbReference type="Proteomes" id="UP001238496">
    <property type="component" value="Unassembled WGS sequence"/>
</dbReference>
<feature type="transmembrane region" description="Helical" evidence="1">
    <location>
        <begin position="29"/>
        <end position="48"/>
    </location>
</feature>
<evidence type="ECO:0000313" key="3">
    <source>
        <dbReference type="Proteomes" id="UP001238496"/>
    </source>
</evidence>
<sequence length="49" mass="5319">MTHETRKPRAIAIAATRARDEERARVRHLSIVCLYAASALAALAFGLLG</sequence>
<proteinExistence type="predicted"/>
<keyword evidence="1" id="KW-0472">Membrane</keyword>
<keyword evidence="1" id="KW-0812">Transmembrane</keyword>